<proteinExistence type="predicted"/>
<feature type="signal peptide" evidence="1">
    <location>
        <begin position="1"/>
        <end position="20"/>
    </location>
</feature>
<gene>
    <name evidence="2" type="ORF">GCE9029_01404</name>
</gene>
<organism evidence="2 3">
    <name type="scientific">Grimontia celer</name>
    <dbReference type="NCBI Taxonomy" id="1796497"/>
    <lineage>
        <taxon>Bacteria</taxon>
        <taxon>Pseudomonadati</taxon>
        <taxon>Pseudomonadota</taxon>
        <taxon>Gammaproteobacteria</taxon>
        <taxon>Vibrionales</taxon>
        <taxon>Vibrionaceae</taxon>
        <taxon>Grimontia</taxon>
    </lineage>
</organism>
<dbReference type="Pfam" id="PF11059">
    <property type="entry name" value="DUF2860"/>
    <property type="match status" value="1"/>
</dbReference>
<reference evidence="3" key="1">
    <citation type="submission" date="2016-02" db="EMBL/GenBank/DDBJ databases">
        <authorList>
            <person name="Rodrigo-Torres Lidia"/>
            <person name="Arahal R.David."/>
        </authorList>
    </citation>
    <scope>NUCLEOTIDE SEQUENCE [LARGE SCALE GENOMIC DNA]</scope>
    <source>
        <strain evidence="3">CECT 9029</strain>
    </source>
</reference>
<evidence type="ECO:0008006" key="4">
    <source>
        <dbReference type="Google" id="ProtNLM"/>
    </source>
</evidence>
<dbReference type="PIRSF" id="PIRSF028696">
    <property type="entry name" value="UCP028696"/>
    <property type="match status" value="1"/>
</dbReference>
<dbReference type="EMBL" id="FIZX01000001">
    <property type="protein sequence ID" value="CZF79339.1"/>
    <property type="molecule type" value="Genomic_DNA"/>
</dbReference>
<dbReference type="AlphaFoldDB" id="A0A128EXQ1"/>
<evidence type="ECO:0000313" key="2">
    <source>
        <dbReference type="EMBL" id="CZF79339.1"/>
    </source>
</evidence>
<protein>
    <recommendedName>
        <fullName evidence="4">DUF2860 domain-containing protein</fullName>
    </recommendedName>
</protein>
<dbReference type="RefSeq" id="WP_062662067.1">
    <property type="nucleotide sequence ID" value="NZ_FIZX01000001.1"/>
</dbReference>
<keyword evidence="1" id="KW-0732">Signal</keyword>
<dbReference type="Proteomes" id="UP000071641">
    <property type="component" value="Unassembled WGS sequence"/>
</dbReference>
<keyword evidence="3" id="KW-1185">Reference proteome</keyword>
<sequence length="329" mass="35628">MKITKPLLTTIALLPLAANAGLADKGGLSGEISVIAGMTSTDSNLSTNGNATKNAPLNSTGEQEASSIVGALGSLSFTFGQGLDKQIFVGTSREDIAIGTIALELGYRQQLDSGTKVSLSYLPTVLAEDVWKDPFNVGSARAETEKTGDAYRLQFDRIGGSMFSLDLAYAQTDVEEELSGSTQGLTTAEQQSLNRSGDTFYSKVSYRQFLGKGLGVAPAFVYMKNESDGDAMSHQTYGGELSYFSFAGRNKIVLTGKYHYRDYDASHPIFGEVRNDSEFSAFLAYEYAHFFEVHPLSFVTLAGYNNTDSNIDFYNASEFFGSVGITYRF</sequence>
<dbReference type="OrthoDB" id="6199337at2"/>
<name>A0A128EXQ1_9GAMM</name>
<dbReference type="STRING" id="1796497.GCE9029_01404"/>
<evidence type="ECO:0000313" key="3">
    <source>
        <dbReference type="Proteomes" id="UP000071641"/>
    </source>
</evidence>
<feature type="chain" id="PRO_5007281778" description="DUF2860 domain-containing protein" evidence="1">
    <location>
        <begin position="21"/>
        <end position="329"/>
    </location>
</feature>
<dbReference type="InterPro" id="IPR016896">
    <property type="entry name" value="DUF2860"/>
</dbReference>
<evidence type="ECO:0000256" key="1">
    <source>
        <dbReference type="SAM" id="SignalP"/>
    </source>
</evidence>
<accession>A0A128EXQ1</accession>